<gene>
    <name evidence="2" type="ORF">HMPREF9220_1112</name>
</gene>
<accession>E4L8C9</accession>
<feature type="domain" description="LysM" evidence="1">
    <location>
        <begin position="27"/>
        <end position="78"/>
    </location>
</feature>
<proteinExistence type="predicted"/>
<reference evidence="2 3" key="1">
    <citation type="submission" date="2010-11" db="EMBL/GenBank/DDBJ databases">
        <authorList>
            <person name="Durkin A.S."/>
            <person name="Madupu R."/>
            <person name="Torralba M."/>
            <person name="Gillis M."/>
            <person name="Methe B."/>
            <person name="Sutton G."/>
            <person name="Nelson K.E."/>
        </authorList>
    </citation>
    <scope>NUCLEOTIDE SEQUENCE [LARGE SCALE GENOMIC DNA]</scope>
    <source>
        <strain evidence="2 3">UPII 345-E</strain>
    </source>
</reference>
<protein>
    <recommendedName>
        <fullName evidence="1">LysM domain-containing protein</fullName>
    </recommendedName>
</protein>
<comment type="caution">
    <text evidence="2">The sequence shown here is derived from an EMBL/GenBank/DDBJ whole genome shotgun (WGS) entry which is preliminary data.</text>
</comment>
<sequence>MLAVAAILSAGACAYFRPGKHTYMVQYRKEVQQGETVWDICSEIATDKEDLNRLVWQTMKDNRIKDPNDVQPGMLLVVNVEKARGEK</sequence>
<dbReference type="InterPro" id="IPR036779">
    <property type="entry name" value="LysM_dom_sf"/>
</dbReference>
<dbReference type="PROSITE" id="PS51782">
    <property type="entry name" value="LYSM"/>
    <property type="match status" value="1"/>
</dbReference>
<dbReference type="AlphaFoldDB" id="E4L8C9"/>
<evidence type="ECO:0000259" key="1">
    <source>
        <dbReference type="PROSITE" id="PS51782"/>
    </source>
</evidence>
<dbReference type="Gene3D" id="3.10.350.10">
    <property type="entry name" value="LysM domain"/>
    <property type="match status" value="1"/>
</dbReference>
<name>E4L8C9_9FIRM</name>
<dbReference type="EMBL" id="AENT01000012">
    <property type="protein sequence ID" value="EFR42953.1"/>
    <property type="molecule type" value="Genomic_DNA"/>
</dbReference>
<dbReference type="Proteomes" id="UP000004594">
    <property type="component" value="Unassembled WGS sequence"/>
</dbReference>
<dbReference type="CDD" id="cd00118">
    <property type="entry name" value="LysM"/>
    <property type="match status" value="1"/>
</dbReference>
<evidence type="ECO:0000313" key="2">
    <source>
        <dbReference type="EMBL" id="EFR42953.1"/>
    </source>
</evidence>
<dbReference type="Pfam" id="PF01476">
    <property type="entry name" value="LysM"/>
    <property type="match status" value="1"/>
</dbReference>
<dbReference type="InterPro" id="IPR018392">
    <property type="entry name" value="LysM"/>
</dbReference>
<organism evidence="2 3">
    <name type="scientific">Dialister micraerophilus UPII 345-E</name>
    <dbReference type="NCBI Taxonomy" id="910314"/>
    <lineage>
        <taxon>Bacteria</taxon>
        <taxon>Bacillati</taxon>
        <taxon>Bacillota</taxon>
        <taxon>Negativicutes</taxon>
        <taxon>Veillonellales</taxon>
        <taxon>Veillonellaceae</taxon>
        <taxon>Dialister</taxon>
    </lineage>
</organism>
<evidence type="ECO:0000313" key="3">
    <source>
        <dbReference type="Proteomes" id="UP000004594"/>
    </source>
</evidence>